<evidence type="ECO:0000256" key="7">
    <source>
        <dbReference type="ARBA" id="ARBA00023269"/>
    </source>
</evidence>
<dbReference type="SUPFAM" id="SSF47113">
    <property type="entry name" value="Histone-fold"/>
    <property type="match status" value="1"/>
</dbReference>
<evidence type="ECO:0000313" key="10">
    <source>
        <dbReference type="EMBL" id="WUR02819.1"/>
    </source>
</evidence>
<dbReference type="PRINTS" id="PR00623">
    <property type="entry name" value="HISTONEH4"/>
</dbReference>
<dbReference type="GO" id="GO:0030527">
    <property type="term" value="F:structural constituent of chromatin"/>
    <property type="evidence" value="ECO:0007669"/>
    <property type="project" value="InterPro"/>
</dbReference>
<dbReference type="GeneID" id="90540636"/>
<dbReference type="Gene3D" id="1.10.20.10">
    <property type="entry name" value="Histone, subunit A"/>
    <property type="match status" value="1"/>
</dbReference>
<protein>
    <recommendedName>
        <fullName evidence="8">Histone H4</fullName>
    </recommendedName>
</protein>
<dbReference type="GO" id="GO:0046982">
    <property type="term" value="F:protein heterodimerization activity"/>
    <property type="evidence" value="ECO:0007669"/>
    <property type="project" value="InterPro"/>
</dbReference>
<accession>A0AAX4J9Z1</accession>
<evidence type="ECO:0000256" key="5">
    <source>
        <dbReference type="ARBA" id="ARBA00023125"/>
    </source>
</evidence>
<dbReference type="EMBL" id="CP142728">
    <property type="protein sequence ID" value="WUR02819.1"/>
    <property type="molecule type" value="Genomic_DNA"/>
</dbReference>
<feature type="compositionally biased region" description="Basic residues" evidence="9">
    <location>
        <begin position="8"/>
        <end position="23"/>
    </location>
</feature>
<dbReference type="KEGG" id="vnx:VNE69_03040"/>
<comment type="similarity">
    <text evidence="3 8">Belongs to the histone H4 family.</text>
</comment>
<dbReference type="PANTHER" id="PTHR10484">
    <property type="entry name" value="HISTONE H4"/>
    <property type="match status" value="1"/>
</dbReference>
<dbReference type="CDD" id="cd22912">
    <property type="entry name" value="HFD_H4"/>
    <property type="match status" value="1"/>
</dbReference>
<comment type="subcellular location">
    <subcellularLocation>
        <location evidence="2">Chromosome</location>
    </subcellularLocation>
    <subcellularLocation>
        <location evidence="1">Nucleus</location>
    </subcellularLocation>
</comment>
<reference evidence="10" key="1">
    <citation type="journal article" date="2024" name="BMC Genomics">
        <title>Functional annotation of a divergent genome using sequence and structure-based similarity.</title>
        <authorList>
            <person name="Svedberg D."/>
            <person name="Winiger R.R."/>
            <person name="Berg A."/>
            <person name="Sharma H."/>
            <person name="Tellgren-Roth C."/>
            <person name="Debrunner-Vossbrinck B.A."/>
            <person name="Vossbrinck C.R."/>
            <person name="Barandun J."/>
        </authorList>
    </citation>
    <scope>NUCLEOTIDE SEQUENCE</scope>
    <source>
        <strain evidence="10">Illinois isolate</strain>
    </source>
</reference>
<keyword evidence="11" id="KW-1185">Reference proteome</keyword>
<dbReference type="SMART" id="SM00417">
    <property type="entry name" value="H4"/>
    <property type="match status" value="1"/>
</dbReference>
<dbReference type="RefSeq" id="XP_065328964.1">
    <property type="nucleotide sequence ID" value="XM_065472892.1"/>
</dbReference>
<dbReference type="AlphaFoldDB" id="A0AAX4J9Z1"/>
<evidence type="ECO:0000256" key="3">
    <source>
        <dbReference type="ARBA" id="ARBA00006564"/>
    </source>
</evidence>
<gene>
    <name evidence="10" type="ORF">VNE69_03040</name>
</gene>
<comment type="function">
    <text evidence="8">Core component of nucleosome. Nucleosomes wrap and compact DNA into chromatin, limiting DNA accessibility to the cellular machineries which require DNA as a template. Histones thereby play a central role in transcription regulation, DNA repair, DNA replication and chromosomal stability. DNA accessibility is regulated via a complex set of post-translational modifications of histones, also called histone code, and nucleosome remodeling.</text>
</comment>
<dbReference type="Proteomes" id="UP001334084">
    <property type="component" value="Chromosome 3"/>
</dbReference>
<keyword evidence="4 8" id="KW-0158">Chromosome</keyword>
<keyword evidence="5 8" id="KW-0238">DNA-binding</keyword>
<proteinExistence type="inferred from homology"/>
<evidence type="ECO:0000256" key="6">
    <source>
        <dbReference type="ARBA" id="ARBA00023242"/>
    </source>
</evidence>
<evidence type="ECO:0000256" key="8">
    <source>
        <dbReference type="RuleBase" id="RU000528"/>
    </source>
</evidence>
<organism evidence="10 11">
    <name type="scientific">Vairimorpha necatrix</name>
    <dbReference type="NCBI Taxonomy" id="6039"/>
    <lineage>
        <taxon>Eukaryota</taxon>
        <taxon>Fungi</taxon>
        <taxon>Fungi incertae sedis</taxon>
        <taxon>Microsporidia</taxon>
        <taxon>Nosematidae</taxon>
        <taxon>Vairimorpha</taxon>
    </lineage>
</organism>
<dbReference type="GO" id="GO:0005634">
    <property type="term" value="C:nucleus"/>
    <property type="evidence" value="ECO:0007669"/>
    <property type="project" value="UniProtKB-SubCell"/>
</dbReference>
<keyword evidence="7 8" id="KW-0544">Nucleosome core</keyword>
<comment type="subunit">
    <text evidence="8">The nucleosome is a histone octamer containing two molecules each of H2A, H2B, H3 and H4 assembled in one H3-H4 heterotetramer and two H2A-H2B heterodimers. The octamer wraps approximately 147 bp of DNA.</text>
</comment>
<dbReference type="GO" id="GO:0000786">
    <property type="term" value="C:nucleosome"/>
    <property type="evidence" value="ECO:0007669"/>
    <property type="project" value="UniProtKB-KW"/>
</dbReference>
<evidence type="ECO:0000256" key="1">
    <source>
        <dbReference type="ARBA" id="ARBA00004123"/>
    </source>
</evidence>
<dbReference type="InterPro" id="IPR001951">
    <property type="entry name" value="Histone_H4"/>
</dbReference>
<evidence type="ECO:0000256" key="4">
    <source>
        <dbReference type="ARBA" id="ARBA00022454"/>
    </source>
</evidence>
<evidence type="ECO:0000256" key="9">
    <source>
        <dbReference type="SAM" id="MobiDB-lite"/>
    </source>
</evidence>
<name>A0AAX4J9Z1_9MICR</name>
<evidence type="ECO:0000256" key="2">
    <source>
        <dbReference type="ARBA" id="ARBA00004286"/>
    </source>
</evidence>
<dbReference type="InterPro" id="IPR009072">
    <property type="entry name" value="Histone-fold"/>
</dbReference>
<keyword evidence="6 8" id="KW-0539">Nucleus</keyword>
<sequence>MSAPGRGKGSKSAKGIAKKHRKTTSNEESISKPAIRRLARRAGVSRVGSGCFNEIRVAAKSYMTGIISYSFVYANHAKRKTITCSDVLYSLKKMGVKYMGY</sequence>
<feature type="region of interest" description="Disordered" evidence="9">
    <location>
        <begin position="1"/>
        <end position="33"/>
    </location>
</feature>
<evidence type="ECO:0000313" key="11">
    <source>
        <dbReference type="Proteomes" id="UP001334084"/>
    </source>
</evidence>
<dbReference type="GO" id="GO:0003677">
    <property type="term" value="F:DNA binding"/>
    <property type="evidence" value="ECO:0007669"/>
    <property type="project" value="UniProtKB-KW"/>
</dbReference>